<dbReference type="InterPro" id="IPR018534">
    <property type="entry name" value="Tet_reg_excision_RteC"/>
</dbReference>
<dbReference type="Proteomes" id="UP000199116">
    <property type="component" value="Unassembled WGS sequence"/>
</dbReference>
<protein>
    <submittedName>
        <fullName evidence="1">RteC protein</fullName>
    </submittedName>
</protein>
<gene>
    <name evidence="1" type="ORF">SAMN04488033_12211</name>
</gene>
<reference evidence="2" key="1">
    <citation type="submission" date="2016-10" db="EMBL/GenBank/DDBJ databases">
        <authorList>
            <person name="Varghese N."/>
            <person name="Submissions S."/>
        </authorList>
    </citation>
    <scope>NUCLEOTIDE SEQUENCE [LARGE SCALE GENOMIC DNA]</scope>
    <source>
        <strain evidence="2">DSM 23515</strain>
    </source>
</reference>
<dbReference type="Pfam" id="PF09357">
    <property type="entry name" value="RteC"/>
    <property type="match status" value="1"/>
</dbReference>
<evidence type="ECO:0000313" key="1">
    <source>
        <dbReference type="EMBL" id="SFG03428.1"/>
    </source>
</evidence>
<dbReference type="EMBL" id="FOOH01000022">
    <property type="protein sequence ID" value="SFG03428.1"/>
    <property type="molecule type" value="Genomic_DNA"/>
</dbReference>
<dbReference type="AlphaFoldDB" id="A0A1I2NIK1"/>
<evidence type="ECO:0000313" key="2">
    <source>
        <dbReference type="Proteomes" id="UP000199116"/>
    </source>
</evidence>
<sequence>MIAQQRFYLLSFTNSMFEKAMSTFSEKVESLIQSEKPDLKKAEDGISLCIETLSKLQKKVEQEDFEDAQEEIDFFKNIKPFPMSYLIYFSEVRTCELMLPKAGNSNKVRFLKKEMKKINKFFTVNSSFVSYMEQGRTYLDHQFFSRNARPDFSFSPSINYYINPEFSTSHDMLWAKVQALYRYIHYIREKSERIEPGSSGSYRERQPNVLVWSGAKISLVEMIYSLYHAGDINHGTVDLKTLFSVFEDIFNIKFDNYYKNYGEMKARKDPRAKYLYKIASILETKMREDDEK</sequence>
<organism evidence="1 2">
    <name type="scientific">Salegentibacter agarivorans</name>
    <dbReference type="NCBI Taxonomy" id="345907"/>
    <lineage>
        <taxon>Bacteria</taxon>
        <taxon>Pseudomonadati</taxon>
        <taxon>Bacteroidota</taxon>
        <taxon>Flavobacteriia</taxon>
        <taxon>Flavobacteriales</taxon>
        <taxon>Flavobacteriaceae</taxon>
        <taxon>Salegentibacter</taxon>
    </lineage>
</organism>
<dbReference type="RefSeq" id="WP_245764388.1">
    <property type="nucleotide sequence ID" value="NZ_FOOH01000022.1"/>
</dbReference>
<accession>A0A1I2NIK1</accession>
<proteinExistence type="predicted"/>
<name>A0A1I2NIK1_9FLAO</name>
<keyword evidence="2" id="KW-1185">Reference proteome</keyword>